<keyword evidence="6" id="KW-1185">Reference proteome</keyword>
<keyword evidence="1" id="KW-0547">Nucleotide-binding</keyword>
<comment type="caution">
    <text evidence="5">The sequence shown here is derived from an EMBL/GenBank/DDBJ whole genome shotgun (WGS) entry which is preliminary data.</text>
</comment>
<sequence length="786" mass="83090">MSSHTFGTELLRRSLAGTEADSGPVTHLSVIPSRTATFTDWPEWVDEHVREAFEANGITKPWIHQAAAAEHAHSGRHVSISTGTASGKSVAYQLPILNAMLTEPHSTALYLAPSKALGADQIRAVSALTAGRGPFAHLAPCAYDGDTDPDIRHWARTHSRWIFTNPDMLHIGILTGVLSGGGGSSTGPVRGQWRQFFRHLRYIVIDECHHYRGVFGSHTALVLRRLLRLARACGSNPTVIAASATVADPAAALSRLIGEPAVGVTEDGSPRGERTIALWEPDFVPGISGENGAPVRRSAGAESSRLLADFVIEGARTLCFGRSRRGVEITAMQARDLLAHSAPELVDKIAAYRAGYLADDRRALEHAISSGELVGVATTNALELGVDISGLDAVIIAGYPGSVASFWQQAGRAGRQRTSGDALVVLVARDDPLDTYLVHHPQALLGTPVETPVIDPTNRHILGPHLLCAATEFPVQDAEIEQWRAGQLVADLAAQGLLRKRKTGWYAAPGVDPHGDIDIRGGIGGQILIVDATTSELLGTVDAGRAPATVHPGAAHIHQGRTYVVDELDIDGGLALAHPEEPDWTTSARETTEITITDVVAATDHGALHTALVDVDVTHQVVGYLRTLLSGEVLDAVELDMPRQTLHTRAVMYTLPPEVLAADGIDATRLPGSLHAAEHAAIGLLPLIATCDRWDIGGVSTNRHPDTGLPTVFVYDGYLGGAGFAERGYSKFAAWIAATRDAVAGCGCESGCPSCVQSPKCGNGNDPLDKAGAITTLSLLSALLAG</sequence>
<dbReference type="Pfam" id="PF00270">
    <property type="entry name" value="DEAD"/>
    <property type="match status" value="1"/>
</dbReference>
<dbReference type="InterPro" id="IPR055227">
    <property type="entry name" value="HRQ1_WHD"/>
</dbReference>
<dbReference type="NCBIfam" id="TIGR03817">
    <property type="entry name" value="DECH_helic"/>
    <property type="match status" value="1"/>
</dbReference>
<feature type="domain" description="Helicase C-terminal" evidence="4">
    <location>
        <begin position="306"/>
        <end position="462"/>
    </location>
</feature>
<name>A0A3N4G544_9ACTN</name>
<dbReference type="GO" id="GO:0036297">
    <property type="term" value="P:interstrand cross-link repair"/>
    <property type="evidence" value="ECO:0007669"/>
    <property type="project" value="TreeGrafter"/>
</dbReference>
<dbReference type="CDD" id="cd18797">
    <property type="entry name" value="SF2_C_Hrq"/>
    <property type="match status" value="1"/>
</dbReference>
<feature type="domain" description="Helicase ATP-binding" evidence="3">
    <location>
        <begin position="69"/>
        <end position="264"/>
    </location>
</feature>
<dbReference type="PROSITE" id="PS51192">
    <property type="entry name" value="HELICASE_ATP_BIND_1"/>
    <property type="match status" value="1"/>
</dbReference>
<dbReference type="Pfam" id="PF09369">
    <property type="entry name" value="MZB"/>
    <property type="match status" value="1"/>
</dbReference>
<dbReference type="AlphaFoldDB" id="A0A3N4G544"/>
<dbReference type="EMBL" id="RKMH01000016">
    <property type="protein sequence ID" value="RPA57505.1"/>
    <property type="molecule type" value="Genomic_DNA"/>
</dbReference>
<evidence type="ECO:0000256" key="2">
    <source>
        <dbReference type="ARBA" id="ARBA00022840"/>
    </source>
</evidence>
<evidence type="ECO:0000259" key="3">
    <source>
        <dbReference type="PROSITE" id="PS51192"/>
    </source>
</evidence>
<dbReference type="InterPro" id="IPR022307">
    <property type="entry name" value="Helicase_put_actinobac"/>
</dbReference>
<dbReference type="InterPro" id="IPR001650">
    <property type="entry name" value="Helicase_C-like"/>
</dbReference>
<dbReference type="Pfam" id="PF22982">
    <property type="entry name" value="WHD_HRQ1"/>
    <property type="match status" value="1"/>
</dbReference>
<dbReference type="InterPro" id="IPR014001">
    <property type="entry name" value="Helicase_ATP-bd"/>
</dbReference>
<keyword evidence="2" id="KW-0067">ATP-binding</keyword>
<evidence type="ECO:0000256" key="1">
    <source>
        <dbReference type="ARBA" id="ARBA00022741"/>
    </source>
</evidence>
<dbReference type="Proteomes" id="UP000267536">
    <property type="component" value="Unassembled WGS sequence"/>
</dbReference>
<dbReference type="Gene3D" id="3.40.50.300">
    <property type="entry name" value="P-loop containing nucleotide triphosphate hydrolases"/>
    <property type="match status" value="2"/>
</dbReference>
<dbReference type="FunFam" id="3.40.50.300:FF:001137">
    <property type="entry name" value="DEAD/DEAH box helicase"/>
    <property type="match status" value="1"/>
</dbReference>
<dbReference type="OrthoDB" id="143059at2"/>
<dbReference type="GO" id="GO:0005524">
    <property type="term" value="F:ATP binding"/>
    <property type="evidence" value="ECO:0007669"/>
    <property type="project" value="UniProtKB-KW"/>
</dbReference>
<evidence type="ECO:0000259" key="4">
    <source>
        <dbReference type="PROSITE" id="PS51194"/>
    </source>
</evidence>
<dbReference type="Pfam" id="PF00271">
    <property type="entry name" value="Helicase_C"/>
    <property type="match status" value="1"/>
</dbReference>
<protein>
    <submittedName>
        <fullName evidence="5">DUF1998 domain-containing protein</fullName>
    </submittedName>
</protein>
<dbReference type="InterPro" id="IPR011545">
    <property type="entry name" value="DEAD/DEAH_box_helicase_dom"/>
</dbReference>
<dbReference type="PANTHER" id="PTHR47957">
    <property type="entry name" value="ATP-DEPENDENT HELICASE HRQ1"/>
    <property type="match status" value="1"/>
</dbReference>
<evidence type="ECO:0000313" key="6">
    <source>
        <dbReference type="Proteomes" id="UP000267536"/>
    </source>
</evidence>
<dbReference type="GO" id="GO:0003676">
    <property type="term" value="F:nucleic acid binding"/>
    <property type="evidence" value="ECO:0007669"/>
    <property type="project" value="InterPro"/>
</dbReference>
<dbReference type="GO" id="GO:0006289">
    <property type="term" value="P:nucleotide-excision repair"/>
    <property type="evidence" value="ECO:0007669"/>
    <property type="project" value="TreeGrafter"/>
</dbReference>
<organism evidence="5 6">
    <name type="scientific">Gordonia oryzae</name>
    <dbReference type="NCBI Taxonomy" id="2487349"/>
    <lineage>
        <taxon>Bacteria</taxon>
        <taxon>Bacillati</taxon>
        <taxon>Actinomycetota</taxon>
        <taxon>Actinomycetes</taxon>
        <taxon>Mycobacteriales</taxon>
        <taxon>Gordoniaceae</taxon>
        <taxon>Gordonia</taxon>
    </lineage>
</organism>
<dbReference type="SMART" id="SM00490">
    <property type="entry name" value="HELICc"/>
    <property type="match status" value="1"/>
</dbReference>
<accession>A0A3N4G544</accession>
<evidence type="ECO:0000313" key="5">
    <source>
        <dbReference type="EMBL" id="RPA57505.1"/>
    </source>
</evidence>
<proteinExistence type="predicted"/>
<reference evidence="5 6" key="1">
    <citation type="submission" date="2018-11" db="EMBL/GenBank/DDBJ databases">
        <title>Draft genome sequence of Gordonia sp. RS15-1S isolated from rice stems.</title>
        <authorList>
            <person name="Muangham S."/>
        </authorList>
    </citation>
    <scope>NUCLEOTIDE SEQUENCE [LARGE SCALE GENOMIC DNA]</scope>
    <source>
        <strain evidence="5 6">RS15-1S</strain>
    </source>
</reference>
<dbReference type="SUPFAM" id="SSF52540">
    <property type="entry name" value="P-loop containing nucleoside triphosphate hydrolases"/>
    <property type="match status" value="1"/>
</dbReference>
<dbReference type="PANTHER" id="PTHR47957:SF3">
    <property type="entry name" value="ATP-DEPENDENT HELICASE HRQ1"/>
    <property type="match status" value="1"/>
</dbReference>
<dbReference type="GO" id="GO:0043138">
    <property type="term" value="F:3'-5' DNA helicase activity"/>
    <property type="evidence" value="ECO:0007669"/>
    <property type="project" value="TreeGrafter"/>
</dbReference>
<dbReference type="InterPro" id="IPR018973">
    <property type="entry name" value="MZB"/>
</dbReference>
<dbReference type="InterPro" id="IPR027417">
    <property type="entry name" value="P-loop_NTPase"/>
</dbReference>
<dbReference type="PROSITE" id="PS51194">
    <property type="entry name" value="HELICASE_CTER"/>
    <property type="match status" value="1"/>
</dbReference>
<gene>
    <name evidence="5" type="ORF">EF294_18530</name>
</gene>
<dbReference type="SMART" id="SM00487">
    <property type="entry name" value="DEXDc"/>
    <property type="match status" value="1"/>
</dbReference>
<dbReference type="RefSeq" id="WP_123932397.1">
    <property type="nucleotide sequence ID" value="NZ_JBPSDP010000017.1"/>
</dbReference>